<comment type="caution">
    <text evidence="1">The sequence shown here is derived from an EMBL/GenBank/DDBJ whole genome shotgun (WGS) entry which is preliminary data.</text>
</comment>
<name>A0ACB5QTU6_9BURK</name>
<protein>
    <submittedName>
        <fullName evidence="1">Uncharacterized protein</fullName>
    </submittedName>
</protein>
<evidence type="ECO:0000313" key="2">
    <source>
        <dbReference type="Proteomes" id="UP001055013"/>
    </source>
</evidence>
<organism evidence="1 2">
    <name type="scientific">Caballeronia novacaledonica</name>
    <dbReference type="NCBI Taxonomy" id="1544861"/>
    <lineage>
        <taxon>Bacteria</taxon>
        <taxon>Pseudomonadati</taxon>
        <taxon>Pseudomonadota</taxon>
        <taxon>Betaproteobacteria</taxon>
        <taxon>Burkholderiales</taxon>
        <taxon>Burkholderiaceae</taxon>
        <taxon>Caballeronia</taxon>
    </lineage>
</organism>
<proteinExistence type="predicted"/>
<dbReference type="Proteomes" id="UP001055013">
    <property type="component" value="Unassembled WGS sequence"/>
</dbReference>
<accession>A0ACB5QTU6</accession>
<gene>
    <name evidence="1" type="ORF">CBA19CS22_17695</name>
</gene>
<dbReference type="EMBL" id="BPUR01000009">
    <property type="protein sequence ID" value="GJH18403.1"/>
    <property type="molecule type" value="Genomic_DNA"/>
</dbReference>
<reference evidence="1" key="1">
    <citation type="submission" date="2021-09" db="EMBL/GenBank/DDBJ databases">
        <title>Isolation and characterization of 3-chlorobenzoate degrading bacteria from soils in Shizuoka.</title>
        <authorList>
            <person name="Ifat A."/>
            <person name="Ogawa N."/>
            <person name="Kimbara K."/>
            <person name="Moriuchi R."/>
            <person name="Dohra H."/>
            <person name="Shintani M."/>
        </authorList>
    </citation>
    <scope>NUCLEOTIDE SEQUENCE</scope>
    <source>
        <strain evidence="1">19CS2-2</strain>
    </source>
</reference>
<keyword evidence="2" id="KW-1185">Reference proteome</keyword>
<evidence type="ECO:0000313" key="1">
    <source>
        <dbReference type="EMBL" id="GJH18403.1"/>
    </source>
</evidence>
<sequence>MICSPHGQQCTARTFFRKMPNFSRNWRHLGSILAAYPAFVQNTDVPSFEDHIHAKAVSAFLVRATLATPRLDRETVAEVLSGNLRWPSIAGESESHFKGVDIPLSFLEENGFVSFYAGWLTVHFQPPRDRDSVHPSLVPLIAALEHLEDIRGGRKGLIQPHYVCPQHMLEATLAELPGVETVASTLFEIGLADGNYHLPPASGNFDSLVSTYLWRALREQDPRQAFERWLACITVNCRWAIPVHFQEREHEERTAFTEELLRWLAADKALDQSTLLLQKQSQNEHEFASIANPVHTQVFLNVNANGRVLPRKDVVTELPKPSLDTLINSYRTSDAQSLSDLESVKRSQDLHRYGPNLFYTGLVADLIESSLRIDGMMLVSSGFVEALLELASSRPILKHLLLGAVPRYSSPKYNVFLLSKPATSTVAFYYLTQHQIFRSTHNDDSSLQLLDKGFLQLVFHEFLRTIETEADLGARLLEVFELLCEGVNLQSANFSETREYRSLTDFLGYLDQRQVVQLAESFSVRHFDPSRTHSYSPSASHWYLLGFWLIDRLDETGIGYDGGLGHKVKNSLVARYEGELTHNLKRQCETLEPTAFFSALPWHKLFDSENVPQLLALSRDNHRWDLSVHNTKGTVSCIASAVAHYLQVLMSVGGFRTTGEAWERVTLRAVEIARVWGFGDRDDNIYLFRGGPIVGEYDMWSTFCSYTNLLPDNLYADFVESCITLIPLNQLFTLIARTTIVARAQALREQISIRQSEGTDDMGLAALEQAFVSACETGHTELSEKLLIAAKKTLDERFGASSDRLVVHRRDIWLSYEYKLNLIRLSGNFAQDPDGFSKAAMALTSPHERDGARYAQKAGAHWQECEYFRRYITATMYLKSEPEKCVYLMQALFKQSKDKNHAFLLFKGRIALFEKDGSVLNLRSALSQFMTVTGTIEPNRMPNQWVSAILGTYATLQDTPELDSFWGKLSGDQKESAELLYPYCKSLSARGDVLIAKQVLLRYRERNKDTSSAPDVEQMIRELIDALPPERTTSELLQHVIEQAQRNKLQLKTHYKDIVSRDFSDYVEIVGDGGSQAEYLAEIVFYVSRELVLRKKNIQIHLENRGKHETRITKEDLINDWFTSFFDLRMAEARVGFRDQKRTGQSQTGLTPGEADGFITDSKNRRLAFFEAFRLSSLEAKVISDHLSKIAGYDNESLSPVFIVAYCDVSDFESLVKRYVDFVNGENYAGFSPSIAPGARLTEQKKAGHVWMGIETRRRGDQDISLYHLLLNLSSK</sequence>